<dbReference type="Gene3D" id="2.20.25.80">
    <property type="entry name" value="WRKY domain"/>
    <property type="match status" value="1"/>
</dbReference>
<comment type="subcellular location">
    <subcellularLocation>
        <location evidence="1">Nucleus</location>
    </subcellularLocation>
</comment>
<keyword evidence="4" id="KW-0804">Transcription</keyword>
<keyword evidence="2" id="KW-0805">Transcription regulation</keyword>
<reference evidence="8 9" key="1">
    <citation type="journal article" date="2023" name="Hortic Res">
        <title>Pangenome of water caltrop reveals structural variations and asymmetric subgenome divergence after allopolyploidization.</title>
        <authorList>
            <person name="Zhang X."/>
            <person name="Chen Y."/>
            <person name="Wang L."/>
            <person name="Yuan Y."/>
            <person name="Fang M."/>
            <person name="Shi L."/>
            <person name="Lu R."/>
            <person name="Comes H.P."/>
            <person name="Ma Y."/>
            <person name="Chen Y."/>
            <person name="Huang G."/>
            <person name="Zhou Y."/>
            <person name="Zheng Z."/>
            <person name="Qiu Y."/>
        </authorList>
    </citation>
    <scope>NUCLEOTIDE SEQUENCE [LARGE SCALE GENOMIC DNA]</scope>
    <source>
        <tissue evidence="8">Roots</tissue>
    </source>
</reference>
<dbReference type="PROSITE" id="PS50811">
    <property type="entry name" value="WRKY"/>
    <property type="match status" value="1"/>
</dbReference>
<feature type="compositionally biased region" description="Gly residues" evidence="6">
    <location>
        <begin position="81"/>
        <end position="92"/>
    </location>
</feature>
<dbReference type="SMART" id="SM00774">
    <property type="entry name" value="WRKY"/>
    <property type="match status" value="1"/>
</dbReference>
<gene>
    <name evidence="8" type="ORF">SAY87_014496</name>
</gene>
<evidence type="ECO:0000256" key="1">
    <source>
        <dbReference type="ARBA" id="ARBA00004123"/>
    </source>
</evidence>
<evidence type="ECO:0000256" key="5">
    <source>
        <dbReference type="ARBA" id="ARBA00023242"/>
    </source>
</evidence>
<evidence type="ECO:0000256" key="2">
    <source>
        <dbReference type="ARBA" id="ARBA00023015"/>
    </source>
</evidence>
<accession>A0AAN7JL78</accession>
<proteinExistence type="predicted"/>
<evidence type="ECO:0000256" key="3">
    <source>
        <dbReference type="ARBA" id="ARBA00023125"/>
    </source>
</evidence>
<sequence length="209" mass="23213">MDHGKVPLPPLTLDLDGNSCSINPSTVHPSSNIPPLLLPPNILQEGLQLSNMDMEWANFLFGPMKIGNGNYPQRPSSPPTGMGGDVIGGDGSSGATMARAPDDTRKITGRTKRSVPPRVAFHTRSPDEVLDDGYRWRKYGQKAVKNSSHPRSYYRCTHHTCNVKKQIQRHANDPEIVITTYEGKHDHPSEKLMETLAPLLKQLQFLTRL</sequence>
<dbReference type="InterPro" id="IPR036576">
    <property type="entry name" value="WRKY_dom_sf"/>
</dbReference>
<dbReference type="GO" id="GO:0003700">
    <property type="term" value="F:DNA-binding transcription factor activity"/>
    <property type="evidence" value="ECO:0007669"/>
    <property type="project" value="InterPro"/>
</dbReference>
<feature type="domain" description="WRKY" evidence="7">
    <location>
        <begin position="125"/>
        <end position="190"/>
    </location>
</feature>
<dbReference type="PANTHER" id="PTHR31221">
    <property type="entry name" value="WRKY TRANSCRIPTION FACTOR PROTEIN 1-RELATED"/>
    <property type="match status" value="1"/>
</dbReference>
<organism evidence="8 9">
    <name type="scientific">Trapa incisa</name>
    <dbReference type="NCBI Taxonomy" id="236973"/>
    <lineage>
        <taxon>Eukaryota</taxon>
        <taxon>Viridiplantae</taxon>
        <taxon>Streptophyta</taxon>
        <taxon>Embryophyta</taxon>
        <taxon>Tracheophyta</taxon>
        <taxon>Spermatophyta</taxon>
        <taxon>Magnoliopsida</taxon>
        <taxon>eudicotyledons</taxon>
        <taxon>Gunneridae</taxon>
        <taxon>Pentapetalae</taxon>
        <taxon>rosids</taxon>
        <taxon>malvids</taxon>
        <taxon>Myrtales</taxon>
        <taxon>Lythraceae</taxon>
        <taxon>Trapa</taxon>
    </lineage>
</organism>
<dbReference type="AlphaFoldDB" id="A0AAN7JL78"/>
<feature type="region of interest" description="Disordered" evidence="6">
    <location>
        <begin position="74"/>
        <end position="100"/>
    </location>
</feature>
<dbReference type="EMBL" id="JAXIOK010000019">
    <property type="protein sequence ID" value="KAK4747910.1"/>
    <property type="molecule type" value="Genomic_DNA"/>
</dbReference>
<keyword evidence="9" id="KW-1185">Reference proteome</keyword>
<evidence type="ECO:0000256" key="6">
    <source>
        <dbReference type="SAM" id="MobiDB-lite"/>
    </source>
</evidence>
<comment type="caution">
    <text evidence="8">The sequence shown here is derived from an EMBL/GenBank/DDBJ whole genome shotgun (WGS) entry which is preliminary data.</text>
</comment>
<dbReference type="InterPro" id="IPR044810">
    <property type="entry name" value="WRKY_plant"/>
</dbReference>
<protein>
    <recommendedName>
        <fullName evidence="7">WRKY domain-containing protein</fullName>
    </recommendedName>
</protein>
<dbReference type="GO" id="GO:0043565">
    <property type="term" value="F:sequence-specific DNA binding"/>
    <property type="evidence" value="ECO:0007669"/>
    <property type="project" value="InterPro"/>
</dbReference>
<dbReference type="InterPro" id="IPR003657">
    <property type="entry name" value="WRKY_dom"/>
</dbReference>
<dbReference type="SUPFAM" id="SSF118290">
    <property type="entry name" value="WRKY DNA-binding domain"/>
    <property type="match status" value="1"/>
</dbReference>
<dbReference type="Pfam" id="PF03106">
    <property type="entry name" value="WRKY"/>
    <property type="match status" value="1"/>
</dbReference>
<keyword evidence="3" id="KW-0238">DNA-binding</keyword>
<dbReference type="GO" id="GO:0005634">
    <property type="term" value="C:nucleus"/>
    <property type="evidence" value="ECO:0007669"/>
    <property type="project" value="UniProtKB-SubCell"/>
</dbReference>
<dbReference type="FunFam" id="2.20.25.80:FF:000003">
    <property type="entry name" value="WRKY transcription factor 57"/>
    <property type="match status" value="1"/>
</dbReference>
<evidence type="ECO:0000259" key="7">
    <source>
        <dbReference type="PROSITE" id="PS50811"/>
    </source>
</evidence>
<evidence type="ECO:0000256" key="4">
    <source>
        <dbReference type="ARBA" id="ARBA00023163"/>
    </source>
</evidence>
<dbReference type="Proteomes" id="UP001345219">
    <property type="component" value="Chromosome 12"/>
</dbReference>
<evidence type="ECO:0000313" key="8">
    <source>
        <dbReference type="EMBL" id="KAK4747910.1"/>
    </source>
</evidence>
<evidence type="ECO:0000313" key="9">
    <source>
        <dbReference type="Proteomes" id="UP001345219"/>
    </source>
</evidence>
<dbReference type="PANTHER" id="PTHR31221:SF230">
    <property type="entry name" value="WRKY DOMAIN-CONTAINING PROTEIN"/>
    <property type="match status" value="1"/>
</dbReference>
<keyword evidence="5" id="KW-0539">Nucleus</keyword>
<name>A0AAN7JL78_9MYRT</name>